<dbReference type="Proteomes" id="UP000704712">
    <property type="component" value="Unassembled WGS sequence"/>
</dbReference>
<accession>A0A8S9UBI1</accession>
<dbReference type="AlphaFoldDB" id="A0A8S9UBI1"/>
<feature type="coiled-coil region" evidence="1">
    <location>
        <begin position="69"/>
        <end position="100"/>
    </location>
</feature>
<feature type="region of interest" description="Disordered" evidence="2">
    <location>
        <begin position="1"/>
        <end position="68"/>
    </location>
</feature>
<evidence type="ECO:0000259" key="3">
    <source>
        <dbReference type="Pfam" id="PF22936"/>
    </source>
</evidence>
<dbReference type="Pfam" id="PF22936">
    <property type="entry name" value="Pol_BBD"/>
    <property type="match status" value="1"/>
</dbReference>
<reference evidence="4" key="1">
    <citation type="submission" date="2020-03" db="EMBL/GenBank/DDBJ databases">
        <title>Hybrid Assembly of Korean Phytophthora infestans isolates.</title>
        <authorList>
            <person name="Prokchorchik M."/>
            <person name="Lee Y."/>
            <person name="Seo J."/>
            <person name="Cho J.-H."/>
            <person name="Park Y.-E."/>
            <person name="Jang D.-C."/>
            <person name="Im J.-S."/>
            <person name="Choi J.-G."/>
            <person name="Park H.-J."/>
            <person name="Lee G.-B."/>
            <person name="Lee Y.-G."/>
            <person name="Hong S.-Y."/>
            <person name="Cho K."/>
            <person name="Sohn K.H."/>
        </authorList>
    </citation>
    <scope>NUCLEOTIDE SEQUENCE</scope>
    <source>
        <strain evidence="4">KR_2_A2</strain>
    </source>
</reference>
<dbReference type="EMBL" id="JAACNO010001745">
    <property type="protein sequence ID" value="KAF4137870.1"/>
    <property type="molecule type" value="Genomic_DNA"/>
</dbReference>
<keyword evidence="1" id="KW-0175">Coiled coil</keyword>
<feature type="region of interest" description="Disordered" evidence="2">
    <location>
        <begin position="253"/>
        <end position="279"/>
    </location>
</feature>
<feature type="non-terminal residue" evidence="4">
    <location>
        <position position="1"/>
    </location>
</feature>
<feature type="compositionally biased region" description="Low complexity" evidence="2">
    <location>
        <begin position="34"/>
        <end position="53"/>
    </location>
</feature>
<evidence type="ECO:0000313" key="5">
    <source>
        <dbReference type="Proteomes" id="UP000704712"/>
    </source>
</evidence>
<gene>
    <name evidence="4" type="ORF">GN958_ATG12823</name>
</gene>
<protein>
    <recommendedName>
        <fullName evidence="3">Retrovirus-related Pol polyprotein from transposon TNT 1-94-like beta-barrel domain-containing protein</fullName>
    </recommendedName>
</protein>
<feature type="domain" description="Retrovirus-related Pol polyprotein from transposon TNT 1-94-like beta-barrel" evidence="3">
    <location>
        <begin position="329"/>
        <end position="406"/>
    </location>
</feature>
<name>A0A8S9UBI1_PHYIN</name>
<sequence>PTPSEALLDSDTGTLPPDDSPTEDADGDPAGRQPDPSSSEAPSDSSSGNSSDPKAQSNLPAIKSFADTKREKERRIALLLAKAKQARAKLRAAKKRAARKPSSRDRHCMERKTRCFLISTMDDAHVLLVEGYTSAYAIDQKWRDRYEASSVHGDPYYINHYLMTINSWKPDLAIWKGSKKFIPYTDLKATANNIERPESRVTYNETALKTVHNVPDGRDDPAPPANVCTYCQRPNHAIRDCRRAAEALAHSYCERSDDRQRPSGRPDQGSQPWKAPEMYDRFDNPVNYQDLQRNYNSRGREVGLITYATILMPDVGLSATPSDPHDPTWTVDSGCTRHAAYQESWFKEIRQYDGAIMVGGKQQLPIRGIGDIILEVVDSEGTTRQLEFCDVLFVPDMKLNLLSFAQQGLQTSS</sequence>
<proteinExistence type="predicted"/>
<organism evidence="4 5">
    <name type="scientific">Phytophthora infestans</name>
    <name type="common">Potato late blight agent</name>
    <name type="synonym">Botrytis infestans</name>
    <dbReference type="NCBI Taxonomy" id="4787"/>
    <lineage>
        <taxon>Eukaryota</taxon>
        <taxon>Sar</taxon>
        <taxon>Stramenopiles</taxon>
        <taxon>Oomycota</taxon>
        <taxon>Peronosporomycetes</taxon>
        <taxon>Peronosporales</taxon>
        <taxon>Peronosporaceae</taxon>
        <taxon>Phytophthora</taxon>
    </lineage>
</organism>
<evidence type="ECO:0000313" key="4">
    <source>
        <dbReference type="EMBL" id="KAF4137870.1"/>
    </source>
</evidence>
<evidence type="ECO:0000256" key="2">
    <source>
        <dbReference type="SAM" id="MobiDB-lite"/>
    </source>
</evidence>
<evidence type="ECO:0000256" key="1">
    <source>
        <dbReference type="SAM" id="Coils"/>
    </source>
</evidence>
<dbReference type="InterPro" id="IPR054722">
    <property type="entry name" value="PolX-like_BBD"/>
</dbReference>
<comment type="caution">
    <text evidence="4">The sequence shown here is derived from an EMBL/GenBank/DDBJ whole genome shotgun (WGS) entry which is preliminary data.</text>
</comment>